<evidence type="ECO:0000313" key="3">
    <source>
        <dbReference type="Proteomes" id="UP000323521"/>
    </source>
</evidence>
<keyword evidence="1" id="KW-1133">Transmembrane helix</keyword>
<dbReference type="AlphaFoldDB" id="A0A3G1KWG9"/>
<reference evidence="2 3" key="1">
    <citation type="submission" date="2016-10" db="EMBL/GenBank/DDBJ databases">
        <title>Complete Genome Sequence of Peptococcaceae strain DCMF.</title>
        <authorList>
            <person name="Edwards R.J."/>
            <person name="Holland S.I."/>
            <person name="Deshpande N.P."/>
            <person name="Wong Y.K."/>
            <person name="Ertan H."/>
            <person name="Manefield M."/>
            <person name="Russell T.L."/>
            <person name="Lee M.J."/>
        </authorList>
    </citation>
    <scope>NUCLEOTIDE SEQUENCE [LARGE SCALE GENOMIC DNA]</scope>
    <source>
        <strain evidence="2 3">DCMF</strain>
    </source>
</reference>
<evidence type="ECO:0000256" key="1">
    <source>
        <dbReference type="SAM" id="Phobius"/>
    </source>
</evidence>
<protein>
    <recommendedName>
        <fullName evidence="4">Type 4 fimbrial biogenesis protein PilX N-terminal domain-containing protein</fullName>
    </recommendedName>
</protein>
<gene>
    <name evidence="2" type="ORF">DCMF_19985</name>
</gene>
<accession>A0A3G1KWG9</accession>
<feature type="transmembrane region" description="Helical" evidence="1">
    <location>
        <begin position="6"/>
        <end position="29"/>
    </location>
</feature>
<name>A0A3G1KWG9_FORW1</name>
<evidence type="ECO:0008006" key="4">
    <source>
        <dbReference type="Google" id="ProtNLM"/>
    </source>
</evidence>
<dbReference type="RefSeq" id="WP_148136058.1">
    <property type="nucleotide sequence ID" value="NZ_CP017634.1"/>
</dbReference>
<evidence type="ECO:0000313" key="2">
    <source>
        <dbReference type="EMBL" id="ATW26737.1"/>
    </source>
</evidence>
<keyword evidence="3" id="KW-1185">Reference proteome</keyword>
<dbReference type="KEGG" id="fwa:DCMF_19985"/>
<keyword evidence="1" id="KW-0812">Transmembrane</keyword>
<proteinExistence type="predicted"/>
<dbReference type="EMBL" id="CP017634">
    <property type="protein sequence ID" value="ATW26737.1"/>
    <property type="molecule type" value="Genomic_DNA"/>
</dbReference>
<organism evidence="2 3">
    <name type="scientific">Formimonas warabiya</name>
    <dbReference type="NCBI Taxonomy" id="1761012"/>
    <lineage>
        <taxon>Bacteria</taxon>
        <taxon>Bacillati</taxon>
        <taxon>Bacillota</taxon>
        <taxon>Clostridia</taxon>
        <taxon>Eubacteriales</taxon>
        <taxon>Peptococcaceae</taxon>
        <taxon>Candidatus Formimonas</taxon>
    </lineage>
</organism>
<dbReference type="Proteomes" id="UP000323521">
    <property type="component" value="Chromosome"/>
</dbReference>
<sequence>MKNDHGFILAYTVIMILILCMFVMVVASLGMNHAKNAMALQDRNAALYVAESGINQALYRIENGETVLPESEEEGEDEDVDVLIDEFSHSTDFFTDGSSYSVEIYYNAADKLVTIESEARKEEEQER</sequence>
<keyword evidence="1" id="KW-0472">Membrane</keyword>